<proteinExistence type="predicted"/>
<keyword evidence="5" id="KW-0408">Iron</keyword>
<evidence type="ECO:0000256" key="2">
    <source>
        <dbReference type="ARBA" id="ARBA00022485"/>
    </source>
</evidence>
<dbReference type="Pfam" id="PF01355">
    <property type="entry name" value="HIPIP"/>
    <property type="match status" value="1"/>
</dbReference>
<evidence type="ECO:0000259" key="7">
    <source>
        <dbReference type="PROSITE" id="PS51373"/>
    </source>
</evidence>
<protein>
    <recommendedName>
        <fullName evidence="7">High potential iron-sulfur proteins family profile domain-containing protein</fullName>
    </recommendedName>
</protein>
<dbReference type="GO" id="GO:0051539">
    <property type="term" value="F:4 iron, 4 sulfur cluster binding"/>
    <property type="evidence" value="ECO:0007669"/>
    <property type="project" value="UniProtKB-KW"/>
</dbReference>
<evidence type="ECO:0000313" key="8">
    <source>
        <dbReference type="EMBL" id="QHT35957.1"/>
    </source>
</evidence>
<dbReference type="SUPFAM" id="SSF57652">
    <property type="entry name" value="HIPIP (high potential iron protein)"/>
    <property type="match status" value="1"/>
</dbReference>
<dbReference type="EMBL" id="MN739028">
    <property type="protein sequence ID" value="QHT35957.1"/>
    <property type="molecule type" value="Genomic_DNA"/>
</dbReference>
<sequence>MTEEFNKGFKEGFRLGRKLGYKLGQKKECGSADIEDLFSKKLVGAAPMVKEKDAQASALGYKEDASKVDKTKFPKCASGQNCGSCALFKGKAEDAAGGCPLFADKQVARAGWCSAYAKKG</sequence>
<dbReference type="Gene3D" id="4.10.490.10">
    <property type="entry name" value="High potential iron-sulphur protein"/>
    <property type="match status" value="1"/>
</dbReference>
<dbReference type="InterPro" id="IPR036369">
    <property type="entry name" value="HIPIP_sf"/>
</dbReference>
<keyword evidence="1" id="KW-0813">Transport</keyword>
<dbReference type="GO" id="GO:0019646">
    <property type="term" value="P:aerobic electron transport chain"/>
    <property type="evidence" value="ECO:0007669"/>
    <property type="project" value="InterPro"/>
</dbReference>
<feature type="domain" description="High potential iron-sulfur proteins family profile" evidence="7">
    <location>
        <begin position="43"/>
        <end position="120"/>
    </location>
</feature>
<dbReference type="AlphaFoldDB" id="A0A6C0F2U9"/>
<keyword evidence="4" id="KW-0249">Electron transport</keyword>
<keyword evidence="6" id="KW-0411">Iron-sulfur</keyword>
<keyword evidence="2" id="KW-0004">4Fe-4S</keyword>
<keyword evidence="3" id="KW-0479">Metal-binding</keyword>
<dbReference type="GO" id="GO:0009055">
    <property type="term" value="F:electron transfer activity"/>
    <property type="evidence" value="ECO:0007669"/>
    <property type="project" value="InterPro"/>
</dbReference>
<evidence type="ECO:0000256" key="4">
    <source>
        <dbReference type="ARBA" id="ARBA00022982"/>
    </source>
</evidence>
<organism evidence="8">
    <name type="scientific">viral metagenome</name>
    <dbReference type="NCBI Taxonomy" id="1070528"/>
    <lineage>
        <taxon>unclassified sequences</taxon>
        <taxon>metagenomes</taxon>
        <taxon>organismal metagenomes</taxon>
    </lineage>
</organism>
<evidence type="ECO:0000256" key="6">
    <source>
        <dbReference type="ARBA" id="ARBA00023014"/>
    </source>
</evidence>
<dbReference type="InterPro" id="IPR000170">
    <property type="entry name" value="High_potential_FeS_prot"/>
</dbReference>
<evidence type="ECO:0000256" key="3">
    <source>
        <dbReference type="ARBA" id="ARBA00022723"/>
    </source>
</evidence>
<dbReference type="PROSITE" id="PS51373">
    <property type="entry name" value="HIPIP"/>
    <property type="match status" value="1"/>
</dbReference>
<accession>A0A6C0F2U9</accession>
<evidence type="ECO:0000256" key="1">
    <source>
        <dbReference type="ARBA" id="ARBA00022448"/>
    </source>
</evidence>
<dbReference type="GO" id="GO:0046872">
    <property type="term" value="F:metal ion binding"/>
    <property type="evidence" value="ECO:0007669"/>
    <property type="project" value="UniProtKB-KW"/>
</dbReference>
<evidence type="ECO:0000256" key="5">
    <source>
        <dbReference type="ARBA" id="ARBA00023004"/>
    </source>
</evidence>
<name>A0A6C0F2U9_9ZZZZ</name>
<reference evidence="8" key="1">
    <citation type="journal article" date="2020" name="Nature">
        <title>Giant virus diversity and host interactions through global metagenomics.</title>
        <authorList>
            <person name="Schulz F."/>
            <person name="Roux S."/>
            <person name="Paez-Espino D."/>
            <person name="Jungbluth S."/>
            <person name="Walsh D.A."/>
            <person name="Denef V.J."/>
            <person name="McMahon K.D."/>
            <person name="Konstantinidis K.T."/>
            <person name="Eloe-Fadrosh E.A."/>
            <person name="Kyrpides N.C."/>
            <person name="Woyke T."/>
        </authorList>
    </citation>
    <scope>NUCLEOTIDE SEQUENCE</scope>
    <source>
        <strain evidence="8">GVMAG-M-3300009182-46</strain>
    </source>
</reference>